<keyword evidence="5 11" id="KW-0378">Hydrolase</keyword>
<dbReference type="GO" id="GO:0016020">
    <property type="term" value="C:membrane"/>
    <property type="evidence" value="ECO:0007669"/>
    <property type="project" value="InterPro"/>
</dbReference>
<feature type="disulfide bond" evidence="10">
    <location>
        <begin position="306"/>
        <end position="352"/>
    </location>
</feature>
<comment type="catalytic activity">
    <reaction evidence="8">
        <text>N(4)-(alpha-D-Man-(1-&gt;2)-alpha-D-Man-(1-&gt;2)-alpha-D-Man-(1-&gt;3)-[alpha-D-Man-(1-&gt;3)-[alpha-D-Man-(1-&gt;2)-alpha-D-Man-(1-&gt;6)]-alpha-D-Man-(1-&gt;6)]-beta-D-Man-(1-&gt;4)-beta-D-GlcNAc-(1-&gt;4)-beta-D-GlcNAc)-L-asparaginyl-[protein] (N-glucan mannose isomer 8A1,2,3B1,3) + 3 H2O = N(4)-(alpha-D-Man-(1-&gt;3)-[alpha-D-Man-(1-&gt;3)-[alpha-D-Man-(1-&gt;6)]-alpha-D-Man-(1-&gt;6)]-beta-D-Man-(1-&gt;4)-beta-D-GlcNAc-(1-&gt;4)-beta-D-GlcNAc)-L-asparaginyl-[protein] (N-glucan mannose isomer 5A1,2) + 3 beta-D-mannose</text>
        <dbReference type="Rhea" id="RHEA:56028"/>
        <dbReference type="Rhea" id="RHEA-COMP:14358"/>
        <dbReference type="Rhea" id="RHEA-COMP:14367"/>
        <dbReference type="ChEBI" id="CHEBI:15377"/>
        <dbReference type="ChEBI" id="CHEBI:28563"/>
        <dbReference type="ChEBI" id="CHEBI:59087"/>
        <dbReference type="ChEBI" id="CHEBI:60628"/>
        <dbReference type="EC" id="3.2.1.113"/>
    </reaction>
</comment>
<evidence type="ECO:0000256" key="3">
    <source>
        <dbReference type="ARBA" id="ARBA00007658"/>
    </source>
</evidence>
<comment type="similarity">
    <text evidence="3 11">Belongs to the glycosyl hydrolase 47 family.</text>
</comment>
<evidence type="ECO:0000256" key="6">
    <source>
        <dbReference type="ARBA" id="ARBA00022837"/>
    </source>
</evidence>
<sequence length="503" mass="58306">MFVLTKFGLLILLFGIGLFDRTIIVQSVSIYHPNGRTANLETTNEKSIQSNEIVKLGNNDSDQQDRTIELEYRRQFVVDMAKEAWNSYVEYAWPQYNLQPLSLIRQKAALGYSGETIVSSMSTLWLMDLQTEFEQARKWIEQEMIIGDQSMSKIGSLLSCFALTGDSLFRNKAQDIAELSSPTDLTGKVGGYVHKTLLLNEWLKQRLEYPYLSSITNQSKYLKRVQDMDYIFDKQDILNDEVSEKTNWITKVKAFIQSRGSQPNERKQYYDFIDSMERSGNLRRTRSGLWYMREQLPMNYMTSSHCNIGAMLALGQIDKLNVRVVDAWRENIQELKRTVKHLDMAKQITELCHMSTLSSASGLPPKLFFVSENERNSSNEVFLWRDQDSDSQSYWLDPQLAESYFVLWRLTHEEKYRDYAWELALAIHKNCRTKTGYASVRDVSKLPTTKLDNQPPHFLSSTLKYLFLTFSSDQILPLDKWVFNGDGQPLPTYDGPNSEIKLN</sequence>
<name>A0A9Q0RRE1_BLOTA</name>
<dbReference type="InterPro" id="IPR001382">
    <property type="entry name" value="Glyco_hydro_47"/>
</dbReference>
<protein>
    <recommendedName>
        <fullName evidence="11">alpha-1,2-Mannosidase</fullName>
        <ecNumber evidence="11">3.2.1.-</ecNumber>
    </recommendedName>
</protein>
<comment type="catalytic activity">
    <reaction evidence="9">
        <text>N(4)-(alpha-D-Man-(1-&gt;2)-alpha-D-Man-(1-&gt;2)-alpha-D-Man-(1-&gt;3)-[alpha-D-Man-(1-&gt;2)-alpha-D-Man-(1-&gt;3)-[alpha-D-Man-(1-&gt;2)-alpha-D-Man-(1-&gt;6)]-alpha-D-Man-(1-&gt;6)]-beta-D-Man-(1-&gt;4)-beta-D-GlcNAc-(1-&gt;4)-beta-D-GlcNAc)-L-asparaginyl-[protein] (N-glucan mannose isomer 9A1,2,3B1,2,3) + 4 H2O = N(4)-(alpha-D-Man-(1-&gt;3)-[alpha-D-Man-(1-&gt;3)-[alpha-D-Man-(1-&gt;6)]-alpha-D-Man-(1-&gt;6)]-beta-D-Man-(1-&gt;4)-beta-D-GlcNAc-(1-&gt;4)-beta-D-GlcNAc)-L-asparaginyl-[protein] (N-glucan mannose isomer 5A1,2) + 4 beta-D-mannose</text>
        <dbReference type="Rhea" id="RHEA:56008"/>
        <dbReference type="Rhea" id="RHEA-COMP:14356"/>
        <dbReference type="Rhea" id="RHEA-COMP:14367"/>
        <dbReference type="ChEBI" id="CHEBI:15377"/>
        <dbReference type="ChEBI" id="CHEBI:28563"/>
        <dbReference type="ChEBI" id="CHEBI:59087"/>
        <dbReference type="ChEBI" id="CHEBI:139493"/>
        <dbReference type="EC" id="3.2.1.113"/>
    </reaction>
</comment>
<organism evidence="12 13">
    <name type="scientific">Blomia tropicalis</name>
    <name type="common">Mite</name>
    <dbReference type="NCBI Taxonomy" id="40697"/>
    <lineage>
        <taxon>Eukaryota</taxon>
        <taxon>Metazoa</taxon>
        <taxon>Ecdysozoa</taxon>
        <taxon>Arthropoda</taxon>
        <taxon>Chelicerata</taxon>
        <taxon>Arachnida</taxon>
        <taxon>Acari</taxon>
        <taxon>Acariformes</taxon>
        <taxon>Sarcoptiformes</taxon>
        <taxon>Astigmata</taxon>
        <taxon>Glycyphagoidea</taxon>
        <taxon>Echimyopodidae</taxon>
        <taxon>Blomia</taxon>
    </lineage>
</organism>
<dbReference type="Proteomes" id="UP001142055">
    <property type="component" value="Chromosome 1"/>
</dbReference>
<evidence type="ECO:0000256" key="10">
    <source>
        <dbReference type="PIRSR" id="PIRSR601382-3"/>
    </source>
</evidence>
<reference evidence="12" key="1">
    <citation type="submission" date="2022-12" db="EMBL/GenBank/DDBJ databases">
        <title>Genome assemblies of Blomia tropicalis.</title>
        <authorList>
            <person name="Cui Y."/>
        </authorList>
    </citation>
    <scope>NUCLEOTIDE SEQUENCE</scope>
    <source>
        <tissue evidence="12">Adult mites</tissue>
    </source>
</reference>
<dbReference type="EC" id="3.2.1.-" evidence="11"/>
<dbReference type="PRINTS" id="PR00747">
    <property type="entry name" value="GLYHDRLASE47"/>
</dbReference>
<proteinExistence type="inferred from homology"/>
<dbReference type="GO" id="GO:0004571">
    <property type="term" value="F:mannosyl-oligosaccharide 1,2-alpha-mannosidase activity"/>
    <property type="evidence" value="ECO:0007669"/>
    <property type="project" value="UniProtKB-EC"/>
</dbReference>
<evidence type="ECO:0000313" key="13">
    <source>
        <dbReference type="Proteomes" id="UP001142055"/>
    </source>
</evidence>
<dbReference type="GO" id="GO:0005783">
    <property type="term" value="C:endoplasmic reticulum"/>
    <property type="evidence" value="ECO:0007669"/>
    <property type="project" value="TreeGrafter"/>
</dbReference>
<dbReference type="EMBL" id="JAPWDV010000001">
    <property type="protein sequence ID" value="KAJ6225458.1"/>
    <property type="molecule type" value="Genomic_DNA"/>
</dbReference>
<dbReference type="Gene3D" id="1.50.10.10">
    <property type="match status" value="2"/>
</dbReference>
<dbReference type="InterPro" id="IPR012341">
    <property type="entry name" value="6hp_glycosidase-like_sf"/>
</dbReference>
<evidence type="ECO:0000256" key="2">
    <source>
        <dbReference type="ARBA" id="ARBA00004922"/>
    </source>
</evidence>
<accession>A0A9Q0RRE1</accession>
<dbReference type="PANTHER" id="PTHR11742">
    <property type="entry name" value="MANNOSYL-OLIGOSACCHARIDE ALPHA-1,2-MANNOSIDASE-RELATED"/>
    <property type="match status" value="1"/>
</dbReference>
<evidence type="ECO:0000256" key="7">
    <source>
        <dbReference type="ARBA" id="ARBA00023157"/>
    </source>
</evidence>
<dbReference type="PANTHER" id="PTHR11742:SF55">
    <property type="entry name" value="ENDOPLASMIC RETICULUM MANNOSYL-OLIGOSACCHARIDE 1,2-ALPHA-MANNOSIDASE"/>
    <property type="match status" value="1"/>
</dbReference>
<dbReference type="Pfam" id="PF01532">
    <property type="entry name" value="Glyco_hydro_47"/>
    <property type="match status" value="2"/>
</dbReference>
<dbReference type="InterPro" id="IPR036026">
    <property type="entry name" value="Seven-hairpin_glycosidases"/>
</dbReference>
<comment type="pathway">
    <text evidence="2">Protein modification; protein glycosylation.</text>
</comment>
<evidence type="ECO:0000256" key="8">
    <source>
        <dbReference type="ARBA" id="ARBA00047669"/>
    </source>
</evidence>
<evidence type="ECO:0000256" key="4">
    <source>
        <dbReference type="ARBA" id="ARBA00022723"/>
    </source>
</evidence>
<dbReference type="GO" id="GO:0005509">
    <property type="term" value="F:calcium ion binding"/>
    <property type="evidence" value="ECO:0007669"/>
    <property type="project" value="InterPro"/>
</dbReference>
<evidence type="ECO:0000256" key="11">
    <source>
        <dbReference type="RuleBase" id="RU361193"/>
    </source>
</evidence>
<dbReference type="SUPFAM" id="SSF48225">
    <property type="entry name" value="Seven-hairpin glycosidases"/>
    <property type="match status" value="1"/>
</dbReference>
<comment type="caution">
    <text evidence="12">The sequence shown here is derived from an EMBL/GenBank/DDBJ whole genome shotgun (WGS) entry which is preliminary data.</text>
</comment>
<evidence type="ECO:0000313" key="12">
    <source>
        <dbReference type="EMBL" id="KAJ6225458.1"/>
    </source>
</evidence>
<evidence type="ECO:0000256" key="1">
    <source>
        <dbReference type="ARBA" id="ARBA00001913"/>
    </source>
</evidence>
<evidence type="ECO:0000256" key="5">
    <source>
        <dbReference type="ARBA" id="ARBA00022801"/>
    </source>
</evidence>
<dbReference type="AlphaFoldDB" id="A0A9Q0RRE1"/>
<keyword evidence="6" id="KW-0106">Calcium</keyword>
<keyword evidence="11" id="KW-0326">Glycosidase</keyword>
<keyword evidence="7 10" id="KW-1015">Disulfide bond</keyword>
<gene>
    <name evidence="12" type="ORF">RDWZM_004003</name>
</gene>
<keyword evidence="4" id="KW-0479">Metal-binding</keyword>
<dbReference type="GO" id="GO:0005975">
    <property type="term" value="P:carbohydrate metabolic process"/>
    <property type="evidence" value="ECO:0007669"/>
    <property type="project" value="InterPro"/>
</dbReference>
<keyword evidence="13" id="KW-1185">Reference proteome</keyword>
<dbReference type="InterPro" id="IPR050749">
    <property type="entry name" value="Glycosyl_Hydrolase_47"/>
</dbReference>
<evidence type="ECO:0000256" key="9">
    <source>
        <dbReference type="ARBA" id="ARBA00048605"/>
    </source>
</evidence>
<comment type="cofactor">
    <cofactor evidence="1">
        <name>Ca(2+)</name>
        <dbReference type="ChEBI" id="CHEBI:29108"/>
    </cofactor>
</comment>